<reference evidence="3" key="1">
    <citation type="submission" date="2023-03" db="EMBL/GenBank/DDBJ databases">
        <title>Massive genome expansion in bonnet fungi (Mycena s.s.) driven by repeated elements and novel gene families across ecological guilds.</title>
        <authorList>
            <consortium name="Lawrence Berkeley National Laboratory"/>
            <person name="Harder C.B."/>
            <person name="Miyauchi S."/>
            <person name="Viragh M."/>
            <person name="Kuo A."/>
            <person name="Thoen E."/>
            <person name="Andreopoulos B."/>
            <person name="Lu D."/>
            <person name="Skrede I."/>
            <person name="Drula E."/>
            <person name="Henrissat B."/>
            <person name="Morin E."/>
            <person name="Kohler A."/>
            <person name="Barry K."/>
            <person name="LaButti K."/>
            <person name="Morin E."/>
            <person name="Salamov A."/>
            <person name="Lipzen A."/>
            <person name="Mereny Z."/>
            <person name="Hegedus B."/>
            <person name="Baldrian P."/>
            <person name="Stursova M."/>
            <person name="Weitz H."/>
            <person name="Taylor A."/>
            <person name="Grigoriev I.V."/>
            <person name="Nagy L.G."/>
            <person name="Martin F."/>
            <person name="Kauserud H."/>
        </authorList>
    </citation>
    <scope>NUCLEOTIDE SEQUENCE</scope>
    <source>
        <strain evidence="3">CBHHK173m</strain>
    </source>
</reference>
<feature type="transmembrane region" description="Helical" evidence="1">
    <location>
        <begin position="232"/>
        <end position="253"/>
    </location>
</feature>
<proteinExistence type="predicted"/>
<evidence type="ECO:0000259" key="2">
    <source>
        <dbReference type="Pfam" id="PF20151"/>
    </source>
</evidence>
<keyword evidence="1" id="KW-0812">Transmembrane</keyword>
<evidence type="ECO:0000313" key="3">
    <source>
        <dbReference type="EMBL" id="KAJ7101308.1"/>
    </source>
</evidence>
<dbReference type="InterPro" id="IPR045340">
    <property type="entry name" value="DUF6533"/>
</dbReference>
<feature type="transmembrane region" description="Helical" evidence="1">
    <location>
        <begin position="115"/>
        <end position="133"/>
    </location>
</feature>
<feature type="transmembrane region" description="Helical" evidence="1">
    <location>
        <begin position="145"/>
        <end position="165"/>
    </location>
</feature>
<comment type="caution">
    <text evidence="3">The sequence shown here is derived from an EMBL/GenBank/DDBJ whole genome shotgun (WGS) entry which is preliminary data.</text>
</comment>
<feature type="domain" description="DUF6533" evidence="2">
    <location>
        <begin position="50"/>
        <end position="87"/>
    </location>
</feature>
<feature type="transmembrane region" description="Helical" evidence="1">
    <location>
        <begin position="197"/>
        <end position="220"/>
    </location>
</feature>
<sequence length="317" mass="35299">MYAVELFGHASANQCAARNSKYYLSAVSFSASLCRRDLRVLTSFHGEPGLLFYDYFLTLGWEASCYWGARFTWPTLLFFVNRYGTLLGNIPIVLEIFWTEFNPRVMQICRHIYSYHQYLLMVVQVVVAAMFILRTHALYARNNRVLGLMIVVTAVVLGVALWAIITTGKPTDHTISVPLHIGCPAYAATRPETKGLIIAWAAVAAFDSMIFLLTLYKVLYRRRLSGLPLLAVLVRDGAVYFGVMVVANVANILTYESGGDYNRGVATTFGNVISSIMASRLMLNLRDPALALPSRDSGSGRRETGTEEHLFSTNLAL</sequence>
<organism evidence="3 4">
    <name type="scientific">Mycena belliarum</name>
    <dbReference type="NCBI Taxonomy" id="1033014"/>
    <lineage>
        <taxon>Eukaryota</taxon>
        <taxon>Fungi</taxon>
        <taxon>Dikarya</taxon>
        <taxon>Basidiomycota</taxon>
        <taxon>Agaricomycotina</taxon>
        <taxon>Agaricomycetes</taxon>
        <taxon>Agaricomycetidae</taxon>
        <taxon>Agaricales</taxon>
        <taxon>Marasmiineae</taxon>
        <taxon>Mycenaceae</taxon>
        <taxon>Mycena</taxon>
    </lineage>
</organism>
<accession>A0AAD6UG52</accession>
<dbReference type="Pfam" id="PF20151">
    <property type="entry name" value="DUF6533"/>
    <property type="match status" value="1"/>
</dbReference>
<dbReference type="Proteomes" id="UP001222325">
    <property type="component" value="Unassembled WGS sequence"/>
</dbReference>
<dbReference type="AlphaFoldDB" id="A0AAD6UG52"/>
<keyword evidence="4" id="KW-1185">Reference proteome</keyword>
<keyword evidence="1" id="KW-1133">Transmembrane helix</keyword>
<dbReference type="EMBL" id="JARJCN010000004">
    <property type="protein sequence ID" value="KAJ7101308.1"/>
    <property type="molecule type" value="Genomic_DNA"/>
</dbReference>
<gene>
    <name evidence="3" type="ORF">B0H15DRAFT_927151</name>
</gene>
<name>A0AAD6UG52_9AGAR</name>
<protein>
    <recommendedName>
        <fullName evidence="2">DUF6533 domain-containing protein</fullName>
    </recommendedName>
</protein>
<evidence type="ECO:0000256" key="1">
    <source>
        <dbReference type="SAM" id="Phobius"/>
    </source>
</evidence>
<evidence type="ECO:0000313" key="4">
    <source>
        <dbReference type="Proteomes" id="UP001222325"/>
    </source>
</evidence>
<keyword evidence="1" id="KW-0472">Membrane</keyword>